<sequence length="136" mass="15102">MQKNIVRDQNFLSQKSVPATRADLPTALDLVDTLAANADRAVGLAANMIGVKKQIIAVSIGVMNIAMLNPKLIKKSHPYQAKEGCLSLTGERSTTRYKEIEVQYQDLNFKKQTQHFSGWIAEIIQHEIDHCAGILI</sequence>
<dbReference type="PIRSF" id="PIRSF004749">
    <property type="entry name" value="Pep_def"/>
    <property type="match status" value="1"/>
</dbReference>
<proteinExistence type="inferred from homology"/>
<dbReference type="PRINTS" id="PR01576">
    <property type="entry name" value="PDEFORMYLASE"/>
</dbReference>
<keyword evidence="2" id="KW-0378">Hydrolase</keyword>
<dbReference type="EC" id="3.5.1.88" evidence="2"/>
<dbReference type="EMBL" id="JAWJAV010000002">
    <property type="protein sequence ID" value="MDV2620799.1"/>
    <property type="molecule type" value="Genomic_DNA"/>
</dbReference>
<comment type="caution">
    <text evidence="2">The sequence shown here is derived from an EMBL/GenBank/DDBJ whole genome shotgun (WGS) entry which is preliminary data.</text>
</comment>
<organism evidence="2 3">
    <name type="scientific">Pediococcus acidilactici</name>
    <dbReference type="NCBI Taxonomy" id="1254"/>
    <lineage>
        <taxon>Bacteria</taxon>
        <taxon>Bacillati</taxon>
        <taxon>Bacillota</taxon>
        <taxon>Bacilli</taxon>
        <taxon>Lactobacillales</taxon>
        <taxon>Lactobacillaceae</taxon>
        <taxon>Pediococcus</taxon>
        <taxon>Pediococcus acidilactici group</taxon>
    </lineage>
</organism>
<dbReference type="Pfam" id="PF01327">
    <property type="entry name" value="Pep_deformylase"/>
    <property type="match status" value="1"/>
</dbReference>
<evidence type="ECO:0000313" key="2">
    <source>
        <dbReference type="EMBL" id="MDV2620799.1"/>
    </source>
</evidence>
<evidence type="ECO:0000313" key="3">
    <source>
        <dbReference type="Proteomes" id="UP001280897"/>
    </source>
</evidence>
<dbReference type="PANTHER" id="PTHR10458:SF22">
    <property type="entry name" value="PEPTIDE DEFORMYLASE"/>
    <property type="match status" value="1"/>
</dbReference>
<accession>A0AAW8YFG5</accession>
<protein>
    <submittedName>
        <fullName evidence="2">Peptide deformylase</fullName>
        <ecNumber evidence="2">3.5.1.88</ecNumber>
    </submittedName>
</protein>
<dbReference type="InterPro" id="IPR023635">
    <property type="entry name" value="Peptide_deformylase"/>
</dbReference>
<reference evidence="2" key="2">
    <citation type="submission" date="2023-10" db="EMBL/GenBank/DDBJ databases">
        <authorList>
            <person name="Khurajog B."/>
        </authorList>
    </citation>
    <scope>NUCLEOTIDE SEQUENCE</scope>
    <source>
        <strain evidence="2">BF9</strain>
    </source>
</reference>
<name>A0AAW8YFG5_PEDAC</name>
<dbReference type="SUPFAM" id="SSF56420">
    <property type="entry name" value="Peptide deformylase"/>
    <property type="match status" value="1"/>
</dbReference>
<dbReference type="CDD" id="cd00487">
    <property type="entry name" value="Pep_deformylase"/>
    <property type="match status" value="1"/>
</dbReference>
<comment type="similarity">
    <text evidence="1">Belongs to the polypeptide deformylase family.</text>
</comment>
<dbReference type="RefSeq" id="WP_008841622.1">
    <property type="nucleotide sequence ID" value="NZ_CP061715.1"/>
</dbReference>
<dbReference type="AlphaFoldDB" id="A0AAW8YFG5"/>
<evidence type="ECO:0000256" key="1">
    <source>
        <dbReference type="ARBA" id="ARBA00010759"/>
    </source>
</evidence>
<gene>
    <name evidence="2" type="ORF">R0G89_03515</name>
</gene>
<dbReference type="Gene3D" id="3.90.45.10">
    <property type="entry name" value="Peptide deformylase"/>
    <property type="match status" value="1"/>
</dbReference>
<dbReference type="InterPro" id="IPR036821">
    <property type="entry name" value="Peptide_deformylase_sf"/>
</dbReference>
<dbReference type="GO" id="GO:0042586">
    <property type="term" value="F:peptide deformylase activity"/>
    <property type="evidence" value="ECO:0007669"/>
    <property type="project" value="UniProtKB-EC"/>
</dbReference>
<dbReference type="Proteomes" id="UP001280897">
    <property type="component" value="Unassembled WGS sequence"/>
</dbReference>
<dbReference type="PANTHER" id="PTHR10458">
    <property type="entry name" value="PEPTIDE DEFORMYLASE"/>
    <property type="match status" value="1"/>
</dbReference>
<reference evidence="2" key="1">
    <citation type="journal article" date="2023" name="PeerJ">
        <title>Selection and evaluation of lactic acid bacteria from chicken feces in Thailand as potential probiotics.</title>
        <authorList>
            <person name="Khurajog B."/>
            <person name="Disastra Y."/>
            <person name="Lawwyne L.D."/>
            <person name="Sirichokchatchawan W."/>
            <person name="Niyomtham W."/>
            <person name="Yindee J."/>
            <person name="Hampson D.J."/>
            <person name="Prapasarakul N."/>
        </authorList>
    </citation>
    <scope>NUCLEOTIDE SEQUENCE</scope>
    <source>
        <strain evidence="2">BF9</strain>
    </source>
</reference>
<dbReference type="NCBIfam" id="NF006670">
    <property type="entry name" value="PRK09218.1"/>
    <property type="match status" value="1"/>
</dbReference>